<proteinExistence type="predicted"/>
<dbReference type="InParanoid" id="A0A162UB67"/>
<sequence>MLLSRNVEPGPRCPAFPVFFRAVEAVLSIGAGPVVVDEDNDNVPVPIPIPVPVPAVAVIVDPDPDPNPGPDPEPILDCSGDCCEYCDIKPGLLAIASFEDLIFE</sequence>
<dbReference type="EMBL" id="KV440978">
    <property type="protein sequence ID" value="OAD74922.1"/>
    <property type="molecule type" value="Genomic_DNA"/>
</dbReference>
<dbReference type="VEuPathDB" id="FungiDB:PHYBLDRAFT_158541"/>
<dbReference type="AlphaFoldDB" id="A0A162UB67"/>
<protein>
    <submittedName>
        <fullName evidence="1">Uncharacterized protein</fullName>
    </submittedName>
</protein>
<dbReference type="GeneID" id="28994716"/>
<gene>
    <name evidence="1" type="ORF">PHYBLDRAFT_158541</name>
</gene>
<reference evidence="2" key="1">
    <citation type="submission" date="2015-06" db="EMBL/GenBank/DDBJ databases">
        <title>Expansion of signal transduction pathways in fungi by whole-genome duplication.</title>
        <authorList>
            <consortium name="DOE Joint Genome Institute"/>
            <person name="Corrochano L.M."/>
            <person name="Kuo A."/>
            <person name="Marcet-Houben M."/>
            <person name="Polaino S."/>
            <person name="Salamov A."/>
            <person name="Villalobos J.M."/>
            <person name="Alvarez M.I."/>
            <person name="Avalos J."/>
            <person name="Benito E.P."/>
            <person name="Benoit I."/>
            <person name="Burger G."/>
            <person name="Camino L.P."/>
            <person name="Canovas D."/>
            <person name="Cerda-Olmedo E."/>
            <person name="Cheng J.-F."/>
            <person name="Dominguez A."/>
            <person name="Elias M."/>
            <person name="Eslava A.P."/>
            <person name="Glaser F."/>
            <person name="Grimwood J."/>
            <person name="Gutierrez G."/>
            <person name="Heitman J."/>
            <person name="Henrissat B."/>
            <person name="Iturriaga E.A."/>
            <person name="Lang B.F."/>
            <person name="Lavin J.L."/>
            <person name="Lee S."/>
            <person name="Li W."/>
            <person name="Lindquist E."/>
            <person name="Lopez-Garcia S."/>
            <person name="Luque E.M."/>
            <person name="Marcos A.T."/>
            <person name="Martin J."/>
            <person name="McCluskey K."/>
            <person name="Medina H.R."/>
            <person name="Miralles-Duran A."/>
            <person name="Miyazaki A."/>
            <person name="Munoz-Torres E."/>
            <person name="Oguiza J.A."/>
            <person name="Ohm R."/>
            <person name="Olmedo M."/>
            <person name="Orejas M."/>
            <person name="Ortiz-Castellanos L."/>
            <person name="Pisabarro A.G."/>
            <person name="Rodriguez-Romero J."/>
            <person name="Ruiz-Herrera J."/>
            <person name="Ruiz-Vazquez R."/>
            <person name="Sanz C."/>
            <person name="Schackwitz W."/>
            <person name="Schmutz J."/>
            <person name="Shahriari M."/>
            <person name="Shelest E."/>
            <person name="Silva-Franco F."/>
            <person name="Soanes D."/>
            <person name="Syed K."/>
            <person name="Tagua V.G."/>
            <person name="Talbot N.J."/>
            <person name="Thon M."/>
            <person name="De vries R.P."/>
            <person name="Wiebenga A."/>
            <person name="Yadav J.S."/>
            <person name="Braun E.L."/>
            <person name="Baker S."/>
            <person name="Garre V."/>
            <person name="Horwitz B."/>
            <person name="Torres-Martinez S."/>
            <person name="Idnurm A."/>
            <person name="Herrera-Estrella A."/>
            <person name="Gabaldon T."/>
            <person name="Grigoriev I.V."/>
        </authorList>
    </citation>
    <scope>NUCLEOTIDE SEQUENCE [LARGE SCALE GENOMIC DNA]</scope>
    <source>
        <strain evidence="2">NRRL 1555(-)</strain>
    </source>
</reference>
<keyword evidence="2" id="KW-1185">Reference proteome</keyword>
<evidence type="ECO:0000313" key="1">
    <source>
        <dbReference type="EMBL" id="OAD74922.1"/>
    </source>
</evidence>
<dbReference type="Proteomes" id="UP000077315">
    <property type="component" value="Unassembled WGS sequence"/>
</dbReference>
<name>A0A162UB67_PHYB8</name>
<dbReference type="RefSeq" id="XP_018292962.1">
    <property type="nucleotide sequence ID" value="XM_018433810.1"/>
</dbReference>
<accession>A0A162UB67</accession>
<evidence type="ECO:0000313" key="2">
    <source>
        <dbReference type="Proteomes" id="UP000077315"/>
    </source>
</evidence>
<organism evidence="1 2">
    <name type="scientific">Phycomyces blakesleeanus (strain ATCC 8743b / DSM 1359 / FGSC 10004 / NBRC 33097 / NRRL 1555)</name>
    <dbReference type="NCBI Taxonomy" id="763407"/>
    <lineage>
        <taxon>Eukaryota</taxon>
        <taxon>Fungi</taxon>
        <taxon>Fungi incertae sedis</taxon>
        <taxon>Mucoromycota</taxon>
        <taxon>Mucoromycotina</taxon>
        <taxon>Mucoromycetes</taxon>
        <taxon>Mucorales</taxon>
        <taxon>Phycomycetaceae</taxon>
        <taxon>Phycomyces</taxon>
    </lineage>
</organism>